<dbReference type="EMBL" id="QLNI01000029">
    <property type="protein sequence ID" value="RAM01273.1"/>
    <property type="molecule type" value="Genomic_DNA"/>
</dbReference>
<gene>
    <name evidence="5" type="ORF">DO021_14445</name>
    <name evidence="4" type="ORF">EYB58_10575</name>
</gene>
<evidence type="ECO:0000256" key="1">
    <source>
        <dbReference type="ARBA" id="ARBA00022741"/>
    </source>
</evidence>
<proteinExistence type="predicted"/>
<dbReference type="OrthoDB" id="9805130at2"/>
<dbReference type="PANTHER" id="PTHR43582">
    <property type="entry name" value="LINEARMYCIN RESISTANCE ATP-BINDING PROTEIN LNRL"/>
    <property type="match status" value="1"/>
</dbReference>
<organism evidence="5 6">
    <name type="scientific">Desulfobacter hydrogenophilus</name>
    <dbReference type="NCBI Taxonomy" id="2291"/>
    <lineage>
        <taxon>Bacteria</taxon>
        <taxon>Pseudomonadati</taxon>
        <taxon>Thermodesulfobacteriota</taxon>
        <taxon>Desulfobacteria</taxon>
        <taxon>Desulfobacterales</taxon>
        <taxon>Desulfobacteraceae</taxon>
        <taxon>Desulfobacter</taxon>
    </lineage>
</organism>
<evidence type="ECO:0000313" key="4">
    <source>
        <dbReference type="EMBL" id="QBH13327.1"/>
    </source>
</evidence>
<dbReference type="SUPFAM" id="SSF52540">
    <property type="entry name" value="P-loop containing nucleoside triphosphate hydrolases"/>
    <property type="match status" value="1"/>
</dbReference>
<evidence type="ECO:0000313" key="5">
    <source>
        <dbReference type="EMBL" id="RAM01273.1"/>
    </source>
</evidence>
<dbReference type="InterPro" id="IPR027417">
    <property type="entry name" value="P-loop_NTPase"/>
</dbReference>
<reference evidence="4 7" key="2">
    <citation type="submission" date="2019-02" db="EMBL/GenBank/DDBJ databases">
        <title>Complete genome sequence of Desulfobacter hydrogenophilus AcRS1.</title>
        <authorList>
            <person name="Marietou A."/>
            <person name="Lund M.B."/>
            <person name="Marshall I.P.G."/>
            <person name="Schreiber L."/>
            <person name="Jorgensen B."/>
        </authorList>
    </citation>
    <scope>NUCLEOTIDE SEQUENCE [LARGE SCALE GENOMIC DNA]</scope>
    <source>
        <strain evidence="4 7">AcRS1</strain>
    </source>
</reference>
<dbReference type="Gene3D" id="3.40.50.300">
    <property type="entry name" value="P-loop containing nucleotide triphosphate hydrolases"/>
    <property type="match status" value="1"/>
</dbReference>
<reference evidence="5 6" key="1">
    <citation type="submission" date="2018-06" db="EMBL/GenBank/DDBJ databases">
        <title>Complete Genome Sequence of Desulfobacter hydrogenophilus (DSM3380).</title>
        <authorList>
            <person name="Marietou A."/>
            <person name="Schreiber L."/>
            <person name="Marshall I."/>
            <person name="Jorgensen B."/>
        </authorList>
    </citation>
    <scope>NUCLEOTIDE SEQUENCE [LARGE SCALE GENOMIC DNA]</scope>
    <source>
        <strain evidence="5 6">DSM 3380</strain>
    </source>
</reference>
<evidence type="ECO:0000259" key="3">
    <source>
        <dbReference type="PROSITE" id="PS50893"/>
    </source>
</evidence>
<name>A0A328FDU9_9BACT</name>
<accession>A0A328FDU9</accession>
<dbReference type="InterPro" id="IPR003439">
    <property type="entry name" value="ABC_transporter-like_ATP-bd"/>
</dbReference>
<keyword evidence="2 5" id="KW-0067">ATP-binding</keyword>
<dbReference type="SMART" id="SM00382">
    <property type="entry name" value="AAA"/>
    <property type="match status" value="1"/>
</dbReference>
<dbReference type="Proteomes" id="UP000293902">
    <property type="component" value="Chromosome"/>
</dbReference>
<evidence type="ECO:0000313" key="6">
    <source>
        <dbReference type="Proteomes" id="UP000248798"/>
    </source>
</evidence>
<evidence type="ECO:0000256" key="2">
    <source>
        <dbReference type="ARBA" id="ARBA00022840"/>
    </source>
</evidence>
<keyword evidence="7" id="KW-1185">Reference proteome</keyword>
<keyword evidence="1" id="KW-0547">Nucleotide-binding</keyword>
<dbReference type="EMBL" id="CP036313">
    <property type="protein sequence ID" value="QBH13327.1"/>
    <property type="molecule type" value="Genomic_DNA"/>
</dbReference>
<evidence type="ECO:0000313" key="7">
    <source>
        <dbReference type="Proteomes" id="UP000293902"/>
    </source>
</evidence>
<dbReference type="AlphaFoldDB" id="A0A328FDU9"/>
<dbReference type="Pfam" id="PF00005">
    <property type="entry name" value="ABC_tran"/>
    <property type="match status" value="1"/>
</dbReference>
<dbReference type="RefSeq" id="WP_111957905.1">
    <property type="nucleotide sequence ID" value="NZ_CP036313.1"/>
</dbReference>
<sequence length="249" mass="27445">MPADDSQSVLEVRGLGKRYPGGQKDVLTDLTLRVEKGEIFGLLGPNGAGKTTTISILSTLIKPSRGSVRICGVDALKHPFKVRPLISLIPQEIALFPKLTGRENMRYFGTLFGLQKIELDLKLPETLALFDLNEFADQLITKCSGGIQRRFNIACGILHDPALIFLDEPTVGMDVHSRNALLDRVQQLSLKGSTLIYTTHYMEEAEKICSRVLIMDKGICLAQGATDELISGNGKYRNLNELFLKTTGK</sequence>
<dbReference type="Proteomes" id="UP000248798">
    <property type="component" value="Unassembled WGS sequence"/>
</dbReference>
<dbReference type="GO" id="GO:0005524">
    <property type="term" value="F:ATP binding"/>
    <property type="evidence" value="ECO:0007669"/>
    <property type="project" value="UniProtKB-KW"/>
</dbReference>
<protein>
    <submittedName>
        <fullName evidence="5">ABC transporter ATP-binding protein</fullName>
    </submittedName>
</protein>
<dbReference type="PANTHER" id="PTHR43582:SF2">
    <property type="entry name" value="LINEARMYCIN RESISTANCE ATP-BINDING PROTEIN LNRL"/>
    <property type="match status" value="1"/>
</dbReference>
<dbReference type="InterPro" id="IPR003593">
    <property type="entry name" value="AAA+_ATPase"/>
</dbReference>
<dbReference type="GO" id="GO:0016887">
    <property type="term" value="F:ATP hydrolysis activity"/>
    <property type="evidence" value="ECO:0007669"/>
    <property type="project" value="InterPro"/>
</dbReference>
<feature type="domain" description="ABC transporter" evidence="3">
    <location>
        <begin position="10"/>
        <end position="242"/>
    </location>
</feature>
<dbReference type="PROSITE" id="PS50893">
    <property type="entry name" value="ABC_TRANSPORTER_2"/>
    <property type="match status" value="1"/>
</dbReference>